<feature type="region of interest" description="Disordered" evidence="4">
    <location>
        <begin position="485"/>
        <end position="548"/>
    </location>
</feature>
<reference evidence="6" key="2">
    <citation type="submission" date="2023-06" db="EMBL/GenBank/DDBJ databases">
        <title>Black Yeasts Isolated from many extreme environments.</title>
        <authorList>
            <person name="Coleine C."/>
            <person name="Stajich J.E."/>
            <person name="Selbmann L."/>
        </authorList>
    </citation>
    <scope>NUCLEOTIDE SEQUENCE</scope>
    <source>
        <strain evidence="6">CCFEE 5200</strain>
    </source>
</reference>
<feature type="compositionally biased region" description="Low complexity" evidence="4">
    <location>
        <begin position="447"/>
        <end position="463"/>
    </location>
</feature>
<evidence type="ECO:0000259" key="5">
    <source>
        <dbReference type="PROSITE" id="PS51371"/>
    </source>
</evidence>
<protein>
    <submittedName>
        <fullName evidence="6">Cell separation during budding</fullName>
    </submittedName>
</protein>
<dbReference type="GO" id="GO:0042149">
    <property type="term" value="P:cellular response to glucose starvation"/>
    <property type="evidence" value="ECO:0007669"/>
    <property type="project" value="TreeGrafter"/>
</dbReference>
<dbReference type="InterPro" id="IPR000644">
    <property type="entry name" value="CBS_dom"/>
</dbReference>
<dbReference type="Pfam" id="PF00571">
    <property type="entry name" value="CBS"/>
    <property type="match status" value="1"/>
</dbReference>
<feature type="compositionally biased region" description="Polar residues" evidence="4">
    <location>
        <begin position="1"/>
        <end position="35"/>
    </location>
</feature>
<evidence type="ECO:0000313" key="6">
    <source>
        <dbReference type="EMBL" id="KAK0962720.1"/>
    </source>
</evidence>
<dbReference type="AlphaFoldDB" id="A0A4U0VGT6"/>
<name>A0A4U0VGT6_9PEZI</name>
<dbReference type="SUPFAM" id="SSF54631">
    <property type="entry name" value="CBS-domain pair"/>
    <property type="match status" value="2"/>
</dbReference>
<dbReference type="EMBL" id="NAJP01000005">
    <property type="protein sequence ID" value="TKA47446.1"/>
    <property type="molecule type" value="Genomic_DNA"/>
</dbReference>
<dbReference type="Proteomes" id="UP001175353">
    <property type="component" value="Unassembled WGS sequence"/>
</dbReference>
<feature type="compositionally biased region" description="Basic and acidic residues" evidence="4">
    <location>
        <begin position="526"/>
        <end position="538"/>
    </location>
</feature>
<evidence type="ECO:0000256" key="2">
    <source>
        <dbReference type="ARBA" id="ARBA00023122"/>
    </source>
</evidence>
<dbReference type="PROSITE" id="PS51371">
    <property type="entry name" value="CBS"/>
    <property type="match status" value="1"/>
</dbReference>
<dbReference type="CDD" id="cd02205">
    <property type="entry name" value="CBS_pair_SF"/>
    <property type="match status" value="1"/>
</dbReference>
<evidence type="ECO:0000256" key="4">
    <source>
        <dbReference type="SAM" id="MobiDB-lite"/>
    </source>
</evidence>
<dbReference type="STRING" id="329885.A0A4U0VGT6"/>
<organism evidence="7 8">
    <name type="scientific">Friedmanniomyces endolithicus</name>
    <dbReference type="NCBI Taxonomy" id="329885"/>
    <lineage>
        <taxon>Eukaryota</taxon>
        <taxon>Fungi</taxon>
        <taxon>Dikarya</taxon>
        <taxon>Ascomycota</taxon>
        <taxon>Pezizomycotina</taxon>
        <taxon>Dothideomycetes</taxon>
        <taxon>Dothideomycetidae</taxon>
        <taxon>Mycosphaerellales</taxon>
        <taxon>Teratosphaeriaceae</taxon>
        <taxon>Friedmanniomyces</taxon>
    </lineage>
</organism>
<reference evidence="7 8" key="1">
    <citation type="submission" date="2017-03" db="EMBL/GenBank/DDBJ databases">
        <title>Genomes of endolithic fungi from Antarctica.</title>
        <authorList>
            <person name="Coleine C."/>
            <person name="Masonjones S."/>
            <person name="Stajich J.E."/>
        </authorList>
    </citation>
    <scope>NUCLEOTIDE SEQUENCE [LARGE SCALE GENOMIC DNA]</scope>
    <source>
        <strain evidence="7 8">CCFEE 5311</strain>
    </source>
</reference>
<dbReference type="PANTHER" id="PTHR13780:SF36">
    <property type="entry name" value="CBS DOMAIN-CONTAINING PROTEIN"/>
    <property type="match status" value="1"/>
</dbReference>
<dbReference type="InterPro" id="IPR050511">
    <property type="entry name" value="AMPK_gamma/SDS23_families"/>
</dbReference>
<keyword evidence="9" id="KW-1185">Reference proteome</keyword>
<dbReference type="GO" id="GO:0004865">
    <property type="term" value="F:protein serine/threonine phosphatase inhibitor activity"/>
    <property type="evidence" value="ECO:0007669"/>
    <property type="project" value="TreeGrafter"/>
</dbReference>
<dbReference type="OrthoDB" id="449052at2759"/>
<sequence>MAQIPSTNSRPTSSGNPLSPKQSRTSPLLQPTALNIASPHPPAPTQSASTPRNDSSLQPSPSVSHRSSFAENLRNYPPSPRAHRTQSFSGQALTDLLMGPTVKSNGEEARFKGRDWRSVQVGEIIDPAEVRFVELDTSIEDTTKLLIKSGAPNVVLIRESRKTRTAIGTFGYSELNAYLLLVLGLSQPDELAQELAERARGGETIPLGDVNDHLGPREQPAFLHHTAELSRAMEVLGGGVHRVVITKEGTSETVGVLSQLRLVRFFWENHQNFTATERLYPMSLKELGLGAQHMVAINGDKPLADALRLMHGEGITSLPVLDNHSNVVGNISHVDVRLLTDTSSIPLLSNTCIHFIGVILSERGMWDGKDSYPVFHVTPLSTLAHTVAKLCATRSHRMWIVEDGPSPSASVPPSPSVHAHPAFGTSPSSHNNNNHVSTPSPHPALPPATTAIAPSTSIPAAGAHTSGRLSGVVSLTDVLNLFARASGLSPGNPEELRLRRRRGSSSSSSLRGNAGESVRASGEILRGAEDGMGGRRGSEASSGRGGRG</sequence>
<dbReference type="Gene3D" id="3.10.580.10">
    <property type="entry name" value="CBS-domain"/>
    <property type="match status" value="2"/>
</dbReference>
<comment type="caution">
    <text evidence="7">The sequence shown here is derived from an EMBL/GenBank/DDBJ whole genome shotgun (WGS) entry which is preliminary data.</text>
</comment>
<gene>
    <name evidence="6" type="primary">SDS23_1</name>
    <name evidence="7" type="ORF">B0A54_01817</name>
    <name evidence="6" type="ORF">LTR91_019330</name>
</gene>
<dbReference type="PANTHER" id="PTHR13780">
    <property type="entry name" value="AMP-ACTIVATED PROTEIN KINASE, GAMMA REGULATORY SUBUNIT"/>
    <property type="match status" value="1"/>
</dbReference>
<dbReference type="SMART" id="SM00116">
    <property type="entry name" value="CBS"/>
    <property type="match status" value="2"/>
</dbReference>
<feature type="region of interest" description="Disordered" evidence="4">
    <location>
        <begin position="404"/>
        <end position="465"/>
    </location>
</feature>
<feature type="compositionally biased region" description="Polar residues" evidence="4">
    <location>
        <begin position="45"/>
        <end position="70"/>
    </location>
</feature>
<dbReference type="EMBL" id="JAUJLE010000289">
    <property type="protein sequence ID" value="KAK0962720.1"/>
    <property type="molecule type" value="Genomic_DNA"/>
</dbReference>
<dbReference type="Proteomes" id="UP000310066">
    <property type="component" value="Unassembled WGS sequence"/>
</dbReference>
<proteinExistence type="predicted"/>
<accession>A0A4U0VGT6</accession>
<evidence type="ECO:0000256" key="3">
    <source>
        <dbReference type="PROSITE-ProRule" id="PRU00703"/>
    </source>
</evidence>
<evidence type="ECO:0000256" key="1">
    <source>
        <dbReference type="ARBA" id="ARBA00022737"/>
    </source>
</evidence>
<evidence type="ECO:0000313" key="7">
    <source>
        <dbReference type="EMBL" id="TKA47446.1"/>
    </source>
</evidence>
<keyword evidence="2 3" id="KW-0129">CBS domain</keyword>
<feature type="compositionally biased region" description="Low complexity" evidence="4">
    <location>
        <begin position="416"/>
        <end position="439"/>
    </location>
</feature>
<feature type="domain" description="CBS" evidence="5">
    <location>
        <begin position="290"/>
        <end position="347"/>
    </location>
</feature>
<dbReference type="InterPro" id="IPR046342">
    <property type="entry name" value="CBS_dom_sf"/>
</dbReference>
<evidence type="ECO:0000313" key="8">
    <source>
        <dbReference type="Proteomes" id="UP000310066"/>
    </source>
</evidence>
<evidence type="ECO:0000313" key="9">
    <source>
        <dbReference type="Proteomes" id="UP001175353"/>
    </source>
</evidence>
<feature type="region of interest" description="Disordered" evidence="4">
    <location>
        <begin position="1"/>
        <end position="87"/>
    </location>
</feature>
<keyword evidence="1" id="KW-0677">Repeat</keyword>